<name>A0A2T9YNN7_9FUNG</name>
<sequence length="176" mass="19505">MPPKNKISQVATSTRISKPVSTSSINRQPTKLDFNGFSMNLLRKYRQVYKLNIKARSSKEELVSAAAEHHSQLLIDEVDTIASPPHILDHFIVKTYCSGGDILDHFIVKTYCSGGDILDHFIVKTYCSGGDILDHFIVKTYCSGGDILDHFIVKTYCSGGVLLINHSGSIAFMILL</sequence>
<dbReference type="Proteomes" id="UP000245383">
    <property type="component" value="Unassembled WGS sequence"/>
</dbReference>
<gene>
    <name evidence="2" type="ORF">BB561_002919</name>
</gene>
<dbReference type="AlphaFoldDB" id="A0A2T9YNN7"/>
<dbReference type="Pfam" id="PF13867">
    <property type="entry name" value="SAP30_Sin3_bdg"/>
    <property type="match status" value="1"/>
</dbReference>
<evidence type="ECO:0000313" key="3">
    <source>
        <dbReference type="Proteomes" id="UP000245383"/>
    </source>
</evidence>
<organism evidence="2 3">
    <name type="scientific">Smittium simulii</name>
    <dbReference type="NCBI Taxonomy" id="133385"/>
    <lineage>
        <taxon>Eukaryota</taxon>
        <taxon>Fungi</taxon>
        <taxon>Fungi incertae sedis</taxon>
        <taxon>Zoopagomycota</taxon>
        <taxon>Kickxellomycotina</taxon>
        <taxon>Harpellomycetes</taxon>
        <taxon>Harpellales</taxon>
        <taxon>Legeriomycetaceae</taxon>
        <taxon>Smittium</taxon>
    </lineage>
</organism>
<evidence type="ECO:0000259" key="1">
    <source>
        <dbReference type="Pfam" id="PF13867"/>
    </source>
</evidence>
<dbReference type="STRING" id="133385.A0A2T9YNN7"/>
<dbReference type="Gene3D" id="6.10.160.20">
    <property type="match status" value="1"/>
</dbReference>
<comment type="caution">
    <text evidence="2">The sequence shown here is derived from an EMBL/GenBank/DDBJ whole genome shotgun (WGS) entry which is preliminary data.</text>
</comment>
<proteinExistence type="predicted"/>
<dbReference type="InterPro" id="IPR038291">
    <property type="entry name" value="SAP30_C_sf"/>
</dbReference>
<evidence type="ECO:0000313" key="2">
    <source>
        <dbReference type="EMBL" id="PVU93942.1"/>
    </source>
</evidence>
<keyword evidence="3" id="KW-1185">Reference proteome</keyword>
<dbReference type="OrthoDB" id="510958at2759"/>
<dbReference type="EMBL" id="MBFR01000107">
    <property type="protein sequence ID" value="PVU93942.1"/>
    <property type="molecule type" value="Genomic_DNA"/>
</dbReference>
<protein>
    <recommendedName>
        <fullName evidence="1">Histone deacetylase complex subunit SAP30 Sin3 binding domain-containing protein</fullName>
    </recommendedName>
</protein>
<feature type="domain" description="Histone deacetylase complex subunit SAP30 Sin3 binding" evidence="1">
    <location>
        <begin position="39"/>
        <end position="82"/>
    </location>
</feature>
<accession>A0A2T9YNN7</accession>
<dbReference type="InterPro" id="IPR025718">
    <property type="entry name" value="SAP30_Sin3-bd"/>
</dbReference>
<reference evidence="2 3" key="1">
    <citation type="journal article" date="2018" name="MBio">
        <title>Comparative Genomics Reveals the Core Gene Toolbox for the Fungus-Insect Symbiosis.</title>
        <authorList>
            <person name="Wang Y."/>
            <person name="Stata M."/>
            <person name="Wang W."/>
            <person name="Stajich J.E."/>
            <person name="White M.M."/>
            <person name="Moncalvo J.M."/>
        </authorList>
    </citation>
    <scope>NUCLEOTIDE SEQUENCE [LARGE SCALE GENOMIC DNA]</scope>
    <source>
        <strain evidence="2 3">SWE-8-4</strain>
    </source>
</reference>